<feature type="transmembrane region" description="Helical" evidence="1">
    <location>
        <begin position="37"/>
        <end position="59"/>
    </location>
</feature>
<feature type="transmembrane region" description="Helical" evidence="1">
    <location>
        <begin position="423"/>
        <end position="441"/>
    </location>
</feature>
<dbReference type="GO" id="GO:0015558">
    <property type="term" value="F:secondary active p-aminobenzoyl-glutamate transmembrane transporter activity"/>
    <property type="evidence" value="ECO:0007669"/>
    <property type="project" value="InterPro"/>
</dbReference>
<feature type="transmembrane region" description="Helical" evidence="1">
    <location>
        <begin position="95"/>
        <end position="117"/>
    </location>
</feature>
<dbReference type="EMBL" id="JACHEN010000017">
    <property type="protein sequence ID" value="MBB6216712.1"/>
    <property type="molecule type" value="Genomic_DNA"/>
</dbReference>
<proteinExistence type="predicted"/>
<accession>A0A841L0L1</accession>
<feature type="transmembrane region" description="Helical" evidence="1">
    <location>
        <begin position="225"/>
        <end position="244"/>
    </location>
</feature>
<feature type="transmembrane region" description="Helical" evidence="1">
    <location>
        <begin position="277"/>
        <end position="297"/>
    </location>
</feature>
<feature type="transmembrane region" description="Helical" evidence="1">
    <location>
        <begin position="357"/>
        <end position="376"/>
    </location>
</feature>
<dbReference type="Proteomes" id="UP000579281">
    <property type="component" value="Unassembled WGS sequence"/>
</dbReference>
<evidence type="ECO:0000313" key="3">
    <source>
        <dbReference type="Proteomes" id="UP000579281"/>
    </source>
</evidence>
<dbReference type="PANTHER" id="PTHR30282">
    <property type="entry name" value="P-AMINOBENZOYL GLUTAMATE TRANSPORTER"/>
    <property type="match status" value="1"/>
</dbReference>
<keyword evidence="3" id="KW-1185">Reference proteome</keyword>
<evidence type="ECO:0000256" key="1">
    <source>
        <dbReference type="SAM" id="Phobius"/>
    </source>
</evidence>
<keyword evidence="1" id="KW-0472">Membrane</keyword>
<dbReference type="GO" id="GO:1902604">
    <property type="term" value="P:p-aminobenzoyl-glutamate transmembrane transport"/>
    <property type="evidence" value="ECO:0007669"/>
    <property type="project" value="InterPro"/>
</dbReference>
<dbReference type="PANTHER" id="PTHR30282:SF0">
    <property type="entry name" value="P-AMINOBENZOYL-GLUTAMATE TRANSPORT PROTEIN"/>
    <property type="match status" value="1"/>
</dbReference>
<organism evidence="2 3">
    <name type="scientific">Anaerosolibacter carboniphilus</name>
    <dbReference type="NCBI Taxonomy" id="1417629"/>
    <lineage>
        <taxon>Bacteria</taxon>
        <taxon>Bacillati</taxon>
        <taxon>Bacillota</taxon>
        <taxon>Clostridia</taxon>
        <taxon>Peptostreptococcales</taxon>
        <taxon>Thermotaleaceae</taxon>
        <taxon>Anaerosolibacter</taxon>
    </lineage>
</organism>
<dbReference type="RefSeq" id="WP_184311239.1">
    <property type="nucleotide sequence ID" value="NZ_JACHEN010000017.1"/>
</dbReference>
<name>A0A841L0L1_9FIRM</name>
<reference evidence="2 3" key="1">
    <citation type="submission" date="2020-08" db="EMBL/GenBank/DDBJ databases">
        <title>Genomic Encyclopedia of Type Strains, Phase IV (KMG-IV): sequencing the most valuable type-strain genomes for metagenomic binning, comparative biology and taxonomic classification.</title>
        <authorList>
            <person name="Goeker M."/>
        </authorList>
    </citation>
    <scope>NUCLEOTIDE SEQUENCE [LARGE SCALE GENOMIC DNA]</scope>
    <source>
        <strain evidence="2 3">DSM 103526</strain>
    </source>
</reference>
<feature type="transmembrane region" description="Helical" evidence="1">
    <location>
        <begin position="317"/>
        <end position="336"/>
    </location>
</feature>
<feature type="transmembrane region" description="Helical" evidence="1">
    <location>
        <begin position="396"/>
        <end position="416"/>
    </location>
</feature>
<feature type="transmembrane region" description="Helical" evidence="1">
    <location>
        <begin position="137"/>
        <end position="170"/>
    </location>
</feature>
<gene>
    <name evidence="2" type="ORF">HNQ80_002816</name>
</gene>
<feature type="transmembrane region" description="Helical" evidence="1">
    <location>
        <begin position="493"/>
        <end position="514"/>
    </location>
</feature>
<feature type="transmembrane region" description="Helical" evidence="1">
    <location>
        <begin position="453"/>
        <end position="472"/>
    </location>
</feature>
<comment type="caution">
    <text evidence="2">The sequence shown here is derived from an EMBL/GenBank/DDBJ whole genome shotgun (WGS) entry which is preliminary data.</text>
</comment>
<dbReference type="InterPro" id="IPR004697">
    <property type="entry name" value="AbgT"/>
</dbReference>
<keyword evidence="1" id="KW-1133">Transmembrane helix</keyword>
<feature type="transmembrane region" description="Helical" evidence="1">
    <location>
        <begin position="177"/>
        <end position="197"/>
    </location>
</feature>
<sequence>MANAKQITPSARKRGLFARFLDMVEVVGNKLPHPATIFVLFSVIVAIISHIAAVAGVSVEFNKVDTTTKEVALTTVQAVSLLNADGIRYMFSKAVANFTGFAPLGTVLVAMLGVGVAEGTGLIQALLRKLVLSTPKRLITLVVVFAGVMSNVASDAGYVVLVPLGAIIFLSFGRHPLAGLAAAFAGVSGGFSANLLIGTIDPLLGGISTEAAKLVSTGYTVAPTANWYFMIVSTFLIMILGTLVTEKIVEPRLGEYKGSEKVDLHDLTAAEKKGLNAALISMIIFVVAIVALVAPANGILRNPADGTILGHSPFMDGLVPIIMLFFLIPGITYGGFAGTIKNDKDVASAMGKAMASMGSYLVLAFAAAQFVAYFGYTNLGTILAVKGATFLKATGMTGFPLIIGFIIVSAFINLFIGSASAKWAIMAPVFIPMLMQLGYSPEFTQVAYRIGDSTTNIISPLMSYFAVIVAFAQKYDKETGIGTLISTMVPYSIIFLLGWTIMLVIWSALGLPIGPGAEMYLPGM</sequence>
<evidence type="ECO:0000313" key="2">
    <source>
        <dbReference type="EMBL" id="MBB6216712.1"/>
    </source>
</evidence>
<keyword evidence="1" id="KW-0812">Transmembrane</keyword>
<dbReference type="Pfam" id="PF03806">
    <property type="entry name" value="ABG_transport"/>
    <property type="match status" value="1"/>
</dbReference>
<protein>
    <submittedName>
        <fullName evidence="2">Aminobenzoyl-glutamate transport protein</fullName>
    </submittedName>
</protein>
<dbReference type="AlphaFoldDB" id="A0A841L0L1"/>